<feature type="region of interest" description="Disordered" evidence="2">
    <location>
        <begin position="156"/>
        <end position="194"/>
    </location>
</feature>
<accession>A0A7X6BQ47</accession>
<reference evidence="3 4" key="1">
    <citation type="submission" date="2020-03" db="EMBL/GenBank/DDBJ databases">
        <title>Genomic Encyclopedia of Type Strains, Phase IV (KMG-IV): sequencing the most valuable type-strain genomes for metagenomic binning, comparative biology and taxonomic classification.</title>
        <authorList>
            <person name="Goeker M."/>
        </authorList>
    </citation>
    <scope>NUCLEOTIDE SEQUENCE [LARGE SCALE GENOMIC DNA]</scope>
    <source>
        <strain evidence="3 4">DSM 4736</strain>
    </source>
</reference>
<dbReference type="AlphaFoldDB" id="A0A7X6BQ47"/>
<evidence type="ECO:0000313" key="3">
    <source>
        <dbReference type="EMBL" id="NJC42201.1"/>
    </source>
</evidence>
<feature type="compositionally biased region" description="Low complexity" evidence="2">
    <location>
        <begin position="158"/>
        <end position="179"/>
    </location>
</feature>
<dbReference type="InterPro" id="IPR007607">
    <property type="entry name" value="BacA/B"/>
</dbReference>
<dbReference type="PANTHER" id="PTHR35024:SF4">
    <property type="entry name" value="POLYMER-FORMING CYTOSKELETAL PROTEIN"/>
    <property type="match status" value="1"/>
</dbReference>
<gene>
    <name evidence="3" type="ORF">GGQ87_002496</name>
</gene>
<comment type="caution">
    <text evidence="3">The sequence shown here is derived from an EMBL/GenBank/DDBJ whole genome shotgun (WGS) entry which is preliminary data.</text>
</comment>
<feature type="region of interest" description="Disordered" evidence="2">
    <location>
        <begin position="1"/>
        <end position="47"/>
    </location>
</feature>
<name>A0A7X6BQ47_9CAUL</name>
<protein>
    <submittedName>
        <fullName evidence="3">Cytoskeletal protein CcmA (Bactofilin family)</fullName>
    </submittedName>
</protein>
<proteinExistence type="inferred from homology"/>
<comment type="similarity">
    <text evidence="1">Belongs to the bactofilin family.</text>
</comment>
<sequence>MFNKTKSPAPSSPQTRADTGSAIPPLPDLPMPGGSSPAAAPAARAPASPVSARGLSTLSSDLQFDGNISGGGDLQIDGAIKGDVRVGRLIIGETGAVEGGVSADYVEVRGRIVGNVSGKQVKLIATAYVDGDITAEQLSIDIGAYFQGRVLQGRREAPAAAAPAAAPRPSTPAASATPPHGDDRPQIIDMKPGA</sequence>
<evidence type="ECO:0000313" key="4">
    <source>
        <dbReference type="Proteomes" id="UP000587415"/>
    </source>
</evidence>
<dbReference type="Pfam" id="PF04519">
    <property type="entry name" value="Bactofilin"/>
    <property type="match status" value="1"/>
</dbReference>
<dbReference type="PANTHER" id="PTHR35024">
    <property type="entry name" value="HYPOTHETICAL CYTOSOLIC PROTEIN"/>
    <property type="match status" value="1"/>
</dbReference>
<dbReference type="RefSeq" id="WP_245161593.1">
    <property type="nucleotide sequence ID" value="NZ_JAATJM010000002.1"/>
</dbReference>
<keyword evidence="4" id="KW-1185">Reference proteome</keyword>
<feature type="compositionally biased region" description="Polar residues" evidence="2">
    <location>
        <begin position="1"/>
        <end position="18"/>
    </location>
</feature>
<evidence type="ECO:0000256" key="2">
    <source>
        <dbReference type="SAM" id="MobiDB-lite"/>
    </source>
</evidence>
<feature type="compositionally biased region" description="Low complexity" evidence="2">
    <location>
        <begin position="35"/>
        <end position="47"/>
    </location>
</feature>
<dbReference type="Proteomes" id="UP000587415">
    <property type="component" value="Unassembled WGS sequence"/>
</dbReference>
<organism evidence="3 4">
    <name type="scientific">Brevundimonas alba</name>
    <dbReference type="NCBI Taxonomy" id="74314"/>
    <lineage>
        <taxon>Bacteria</taxon>
        <taxon>Pseudomonadati</taxon>
        <taxon>Pseudomonadota</taxon>
        <taxon>Alphaproteobacteria</taxon>
        <taxon>Caulobacterales</taxon>
        <taxon>Caulobacteraceae</taxon>
        <taxon>Brevundimonas</taxon>
    </lineage>
</organism>
<dbReference type="EMBL" id="JAATJM010000002">
    <property type="protein sequence ID" value="NJC42201.1"/>
    <property type="molecule type" value="Genomic_DNA"/>
</dbReference>
<evidence type="ECO:0000256" key="1">
    <source>
        <dbReference type="ARBA" id="ARBA00044755"/>
    </source>
</evidence>